<reference evidence="9 10" key="1">
    <citation type="submission" date="2023-09" db="EMBL/GenBank/DDBJ databases">
        <title>Pangenome analysis of Batrachochytrium dendrobatidis and related Chytrids.</title>
        <authorList>
            <person name="Yacoub M.N."/>
            <person name="Stajich J.E."/>
            <person name="James T.Y."/>
        </authorList>
    </citation>
    <scope>NUCLEOTIDE SEQUENCE [LARGE SCALE GENOMIC DNA]</scope>
    <source>
        <strain evidence="9 10">JEL0888</strain>
    </source>
</reference>
<dbReference type="PANTHER" id="PTHR12592">
    <property type="entry name" value="ATP-DEPENDENT (S)-NAD(P)H-HYDRATE DEHYDRATASE FAMILY MEMBER"/>
    <property type="match status" value="1"/>
</dbReference>
<dbReference type="InterPro" id="IPR029056">
    <property type="entry name" value="Ribokinase-like"/>
</dbReference>
<dbReference type="InterPro" id="IPR000631">
    <property type="entry name" value="CARKD"/>
</dbReference>
<comment type="similarity">
    <text evidence="7">Belongs to the NnrD/CARKD family.</text>
</comment>
<comment type="catalytic activity">
    <reaction evidence="6 7">
        <text>(6S)-NADPHX + ATP = ADP + phosphate + NADPH + H(+)</text>
        <dbReference type="Rhea" id="RHEA:32231"/>
        <dbReference type="ChEBI" id="CHEBI:15378"/>
        <dbReference type="ChEBI" id="CHEBI:30616"/>
        <dbReference type="ChEBI" id="CHEBI:43474"/>
        <dbReference type="ChEBI" id="CHEBI:57783"/>
        <dbReference type="ChEBI" id="CHEBI:64076"/>
        <dbReference type="ChEBI" id="CHEBI:456216"/>
        <dbReference type="EC" id="4.2.1.93"/>
    </reaction>
</comment>
<evidence type="ECO:0000256" key="4">
    <source>
        <dbReference type="ARBA" id="ARBA00023027"/>
    </source>
</evidence>
<evidence type="ECO:0000313" key="10">
    <source>
        <dbReference type="Proteomes" id="UP001527925"/>
    </source>
</evidence>
<feature type="domain" description="YjeF C-terminal" evidence="8">
    <location>
        <begin position="3"/>
        <end position="322"/>
    </location>
</feature>
<keyword evidence="10" id="KW-1185">Reference proteome</keyword>
<dbReference type="PROSITE" id="PS01050">
    <property type="entry name" value="YJEF_C_2"/>
    <property type="match status" value="1"/>
</dbReference>
<evidence type="ECO:0000259" key="8">
    <source>
        <dbReference type="PROSITE" id="PS51383"/>
    </source>
</evidence>
<keyword evidence="4 7" id="KW-0520">NAD</keyword>
<keyword evidence="2 7" id="KW-0067">ATP-binding</keyword>
<feature type="binding site" evidence="7">
    <location>
        <position position="237"/>
    </location>
    <ligand>
        <name>(6S)-NADPHX</name>
        <dbReference type="ChEBI" id="CHEBI:64076"/>
    </ligand>
</feature>
<feature type="binding site" evidence="7">
    <location>
        <begin position="170"/>
        <end position="176"/>
    </location>
    <ligand>
        <name>(6S)-NADPHX</name>
        <dbReference type="ChEBI" id="CHEBI:64076"/>
    </ligand>
</feature>
<dbReference type="NCBIfam" id="TIGR00196">
    <property type="entry name" value="yjeF_cterm"/>
    <property type="match status" value="1"/>
</dbReference>
<dbReference type="SUPFAM" id="SSF53613">
    <property type="entry name" value="Ribokinase-like"/>
    <property type="match status" value="1"/>
</dbReference>
<comment type="function">
    <text evidence="7">Catalyzes the dehydration of the S-form of NAD(P)HX at the expense of ATP, which is converted to ADP. Together with NAD(P)HX epimerase, which catalyzes the epimerization of the S- and R-forms, the enzyme allows the repair of both epimers of NAD(P)HX, a damaged form of NAD(P)H that is a result of enzymatic or heat-dependent hydration.</text>
</comment>
<comment type="subcellular location">
    <subcellularLocation>
        <location evidence="7">Cytoplasm</location>
    </subcellularLocation>
</comment>
<proteinExistence type="inferred from homology"/>
<dbReference type="Proteomes" id="UP001527925">
    <property type="component" value="Unassembled WGS sequence"/>
</dbReference>
<sequence length="326" mass="35428">MPLVVKLKRFVPPLSSSLHKGQAGRVGVVGGSFEYTGAPYYAAVSALRTGADLCHVFCAKDASVVIKSYSPELVVHPLMRTQQDFGGNKPSDADLERIVDQMGPTLARIDSLVVGPGLSRDPVMLATAARIIRRAISLKIHLVIDADGLVALERYPDVLKGSDNVVITPNYNEFRRLCETFGIDYEGDLDMLARRMSRQLGNVTVLHKGEADVVALGDRMMLCTRQGSPRRCGGQGDVLAGVLGTFLAWTNGFKTGRWYECDSTNPQAPADAADLLPISAYLCAYGASRLVRECALAAYEKRKRSMVTSDVIEEIGPVFSRIFDGE</sequence>
<evidence type="ECO:0000256" key="1">
    <source>
        <dbReference type="ARBA" id="ARBA00022741"/>
    </source>
</evidence>
<dbReference type="InterPro" id="IPR017953">
    <property type="entry name" value="Carbohydrate_kinase_pred_CS"/>
</dbReference>
<evidence type="ECO:0000256" key="2">
    <source>
        <dbReference type="ARBA" id="ARBA00022840"/>
    </source>
</evidence>
<dbReference type="Pfam" id="PF01256">
    <property type="entry name" value="Carb_kinase"/>
    <property type="match status" value="1"/>
</dbReference>
<evidence type="ECO:0000313" key="9">
    <source>
        <dbReference type="EMBL" id="KAL2919401.1"/>
    </source>
</evidence>
<keyword evidence="1 7" id="KW-0547">Nucleotide-binding</keyword>
<gene>
    <name evidence="9" type="ORF">HK105_201045</name>
</gene>
<feature type="binding site" evidence="7">
    <location>
        <position position="117"/>
    </location>
    <ligand>
        <name>(6S)-NADPHX</name>
        <dbReference type="ChEBI" id="CHEBI:64076"/>
    </ligand>
</feature>
<dbReference type="Gene3D" id="3.40.1190.20">
    <property type="match status" value="1"/>
</dbReference>
<dbReference type="EMBL" id="JADGIZ020000003">
    <property type="protein sequence ID" value="KAL2919401.1"/>
    <property type="molecule type" value="Genomic_DNA"/>
</dbReference>
<keyword evidence="7" id="KW-0963">Cytoplasm</keyword>
<dbReference type="EC" id="4.2.1.93" evidence="7"/>
<keyword evidence="5 7" id="KW-0456">Lyase</keyword>
<feature type="binding site" evidence="7">
    <location>
        <begin position="208"/>
        <end position="212"/>
    </location>
    <ligand>
        <name>ATP</name>
        <dbReference type="ChEBI" id="CHEBI:30616"/>
    </ligand>
</feature>
<dbReference type="CDD" id="cd01171">
    <property type="entry name" value="YXKO-related"/>
    <property type="match status" value="1"/>
</dbReference>
<name>A0ABR4NIP3_9FUNG</name>
<dbReference type="PANTHER" id="PTHR12592:SF0">
    <property type="entry name" value="ATP-DEPENDENT (S)-NAD(P)H-HYDRATE DEHYDRATASE"/>
    <property type="match status" value="1"/>
</dbReference>
<accession>A0ABR4NIP3</accession>
<comment type="catalytic activity">
    <reaction evidence="7">
        <text>(6S)-NADHX + ATP = ADP + phosphate + NADH + H(+)</text>
        <dbReference type="Rhea" id="RHEA:19017"/>
        <dbReference type="ChEBI" id="CHEBI:15378"/>
        <dbReference type="ChEBI" id="CHEBI:30616"/>
        <dbReference type="ChEBI" id="CHEBI:43474"/>
        <dbReference type="ChEBI" id="CHEBI:57945"/>
        <dbReference type="ChEBI" id="CHEBI:64074"/>
        <dbReference type="ChEBI" id="CHEBI:456216"/>
        <dbReference type="EC" id="4.2.1.93"/>
    </reaction>
</comment>
<keyword evidence="3" id="KW-0521">NADP</keyword>
<comment type="cofactor">
    <cofactor evidence="7">
        <name>Mg(2+)</name>
        <dbReference type="ChEBI" id="CHEBI:18420"/>
    </cofactor>
</comment>
<organism evidence="9 10">
    <name type="scientific">Polyrhizophydium stewartii</name>
    <dbReference type="NCBI Taxonomy" id="2732419"/>
    <lineage>
        <taxon>Eukaryota</taxon>
        <taxon>Fungi</taxon>
        <taxon>Fungi incertae sedis</taxon>
        <taxon>Chytridiomycota</taxon>
        <taxon>Chytridiomycota incertae sedis</taxon>
        <taxon>Chytridiomycetes</taxon>
        <taxon>Rhizophydiales</taxon>
        <taxon>Rhizophydiales incertae sedis</taxon>
        <taxon>Polyrhizophydium</taxon>
    </lineage>
</organism>
<evidence type="ECO:0000256" key="7">
    <source>
        <dbReference type="HAMAP-Rule" id="MF_03157"/>
    </source>
</evidence>
<keyword evidence="7" id="KW-0597">Phosphoprotein</keyword>
<comment type="caution">
    <text evidence="9">The sequence shown here is derived from an EMBL/GenBank/DDBJ whole genome shotgun (WGS) entry which is preliminary data.</text>
</comment>
<feature type="binding site" evidence="7">
    <location>
        <begin position="227"/>
        <end position="236"/>
    </location>
    <ligand>
        <name>ATP</name>
        <dbReference type="ChEBI" id="CHEBI:30616"/>
    </ligand>
</feature>
<protein>
    <recommendedName>
        <fullName evidence="7">ATP-dependent (S)-NAD(P)H-hydrate dehydratase</fullName>
        <ecNumber evidence="7">4.2.1.93</ecNumber>
    </recommendedName>
    <alternativeName>
        <fullName evidence="7">ATP-dependent NAD(P)HX dehydratase</fullName>
    </alternativeName>
</protein>
<dbReference type="HAMAP" id="MF_01965">
    <property type="entry name" value="NADHX_dehydratase"/>
    <property type="match status" value="1"/>
</dbReference>
<dbReference type="PROSITE" id="PS51383">
    <property type="entry name" value="YJEF_C_3"/>
    <property type="match status" value="1"/>
</dbReference>
<evidence type="ECO:0000256" key="5">
    <source>
        <dbReference type="ARBA" id="ARBA00023239"/>
    </source>
</evidence>
<evidence type="ECO:0000256" key="6">
    <source>
        <dbReference type="ARBA" id="ARBA00047472"/>
    </source>
</evidence>
<evidence type="ECO:0000256" key="3">
    <source>
        <dbReference type="ARBA" id="ARBA00022857"/>
    </source>
</evidence>